<sequence length="203" mass="23581">MLVFMIIIIIIIDYWGKRTCAVRKSMHERRNFTDGDKVVTHSDWLVASLVVRLGFLLHGGAIPGVWLLGYPLFAGARQKLVVVASCGLRFRVVRMAARSVNGRWPWLQVNEEATLLMVVVRCVDGDLAMMVYTSEARSLHDFRSWWQSDVAALWWFYWRRWCEMVVLRRRLGPRMAVTTLWVAMVGRWRSLRVDGDERSSHNG</sequence>
<accession>A0AAQ3NHK5</accession>
<dbReference type="Proteomes" id="UP001374535">
    <property type="component" value="Chromosome 5"/>
</dbReference>
<keyword evidence="2" id="KW-1185">Reference proteome</keyword>
<evidence type="ECO:0000313" key="1">
    <source>
        <dbReference type="EMBL" id="WVZ09852.1"/>
    </source>
</evidence>
<dbReference type="EMBL" id="CP144696">
    <property type="protein sequence ID" value="WVZ09852.1"/>
    <property type="molecule type" value="Genomic_DNA"/>
</dbReference>
<dbReference type="AlphaFoldDB" id="A0AAQ3NHK5"/>
<proteinExistence type="predicted"/>
<gene>
    <name evidence="1" type="ORF">V8G54_014382</name>
</gene>
<organism evidence="1 2">
    <name type="scientific">Vigna mungo</name>
    <name type="common">Black gram</name>
    <name type="synonym">Phaseolus mungo</name>
    <dbReference type="NCBI Taxonomy" id="3915"/>
    <lineage>
        <taxon>Eukaryota</taxon>
        <taxon>Viridiplantae</taxon>
        <taxon>Streptophyta</taxon>
        <taxon>Embryophyta</taxon>
        <taxon>Tracheophyta</taxon>
        <taxon>Spermatophyta</taxon>
        <taxon>Magnoliopsida</taxon>
        <taxon>eudicotyledons</taxon>
        <taxon>Gunneridae</taxon>
        <taxon>Pentapetalae</taxon>
        <taxon>rosids</taxon>
        <taxon>fabids</taxon>
        <taxon>Fabales</taxon>
        <taxon>Fabaceae</taxon>
        <taxon>Papilionoideae</taxon>
        <taxon>50 kb inversion clade</taxon>
        <taxon>NPAAA clade</taxon>
        <taxon>indigoferoid/millettioid clade</taxon>
        <taxon>Phaseoleae</taxon>
        <taxon>Vigna</taxon>
    </lineage>
</organism>
<name>A0AAQ3NHK5_VIGMU</name>
<protein>
    <submittedName>
        <fullName evidence="1">Uncharacterized protein</fullName>
    </submittedName>
</protein>
<evidence type="ECO:0000313" key="2">
    <source>
        <dbReference type="Proteomes" id="UP001374535"/>
    </source>
</evidence>
<reference evidence="1 2" key="1">
    <citation type="journal article" date="2023" name="Life. Sci Alliance">
        <title>Evolutionary insights into 3D genome organization and epigenetic landscape of Vigna mungo.</title>
        <authorList>
            <person name="Junaid A."/>
            <person name="Singh B."/>
            <person name="Bhatia S."/>
        </authorList>
    </citation>
    <scope>NUCLEOTIDE SEQUENCE [LARGE SCALE GENOMIC DNA]</scope>
    <source>
        <strain evidence="1">Urdbean</strain>
    </source>
</reference>